<evidence type="ECO:0000313" key="2">
    <source>
        <dbReference type="Proteomes" id="UP000537126"/>
    </source>
</evidence>
<reference evidence="1 2" key="1">
    <citation type="submission" date="2020-03" db="EMBL/GenBank/DDBJ databases">
        <title>Genomic Encyclopedia of Type Strains, Phase IV (KMG-IV): sequencing the most valuable type-strain genomes for metagenomic binning, comparative biology and taxonomic classification.</title>
        <authorList>
            <person name="Goeker M."/>
        </authorList>
    </citation>
    <scope>NUCLEOTIDE SEQUENCE [LARGE SCALE GENOMIC DNA]</scope>
    <source>
        <strain evidence="1 2">DSM 5718</strain>
    </source>
</reference>
<evidence type="ECO:0000313" key="1">
    <source>
        <dbReference type="EMBL" id="NIK74443.1"/>
    </source>
</evidence>
<dbReference type="RefSeq" id="WP_208409661.1">
    <property type="nucleotide sequence ID" value="NZ_JAASRN010000002.1"/>
</dbReference>
<accession>A0A846MSC2</accession>
<gene>
    <name evidence="1" type="ORF">FHS56_001956</name>
</gene>
<sequence length="68" mass="8216">MRPSVIWTTLLLLLFVLLLPFSWATRIVFFIFGISPLFIIHMVYDVLKNGKAPLHTFEERWYCDYRHE</sequence>
<dbReference type="Proteomes" id="UP000537126">
    <property type="component" value="Unassembled WGS sequence"/>
</dbReference>
<comment type="caution">
    <text evidence="1">The sequence shown here is derived from an EMBL/GenBank/DDBJ whole genome shotgun (WGS) entry which is preliminary data.</text>
</comment>
<proteinExistence type="predicted"/>
<protein>
    <submittedName>
        <fullName evidence="1">Uncharacterized protein</fullName>
    </submittedName>
</protein>
<dbReference type="AlphaFoldDB" id="A0A846MSC2"/>
<dbReference type="EMBL" id="JAASRN010000002">
    <property type="protein sequence ID" value="NIK74443.1"/>
    <property type="molecule type" value="Genomic_DNA"/>
</dbReference>
<keyword evidence="2" id="KW-1185">Reference proteome</keyword>
<organism evidence="1 2">
    <name type="scientific">Thermonema lapsum</name>
    <dbReference type="NCBI Taxonomy" id="28195"/>
    <lineage>
        <taxon>Bacteria</taxon>
        <taxon>Pseudomonadati</taxon>
        <taxon>Bacteroidota</taxon>
        <taxon>Cytophagia</taxon>
        <taxon>Cytophagales</taxon>
        <taxon>Thermonemataceae</taxon>
        <taxon>Thermonema</taxon>
    </lineage>
</organism>
<name>A0A846MSC2_9BACT</name>